<gene>
    <name evidence="2" type="ORF">A6048_06675</name>
</gene>
<dbReference type="SUPFAM" id="SSF56634">
    <property type="entry name" value="Heme-dependent catalase-like"/>
    <property type="match status" value="1"/>
</dbReference>
<reference evidence="2 3" key="1">
    <citation type="submission" date="2016-04" db="EMBL/GenBank/DDBJ databases">
        <title>Complete genome sequence of the haloalkaliphilic hydrocarbon-degrading bacterium Dietzia psychralcaliphila ILA-1T, isolated from a drain of a fish product-processing plant.</title>
        <authorList>
            <person name="Zhao J."/>
            <person name="Hu B."/>
            <person name="Geng S."/>
            <person name="Nie Y."/>
            <person name="Tang Y."/>
        </authorList>
    </citation>
    <scope>NUCLEOTIDE SEQUENCE [LARGE SCALE GENOMIC DNA]</scope>
    <source>
        <strain evidence="2 3">ILA-1</strain>
    </source>
</reference>
<dbReference type="KEGG" id="dpc:A6048_06675"/>
<dbReference type="GO" id="GO:0020037">
    <property type="term" value="F:heme binding"/>
    <property type="evidence" value="ECO:0007669"/>
    <property type="project" value="InterPro"/>
</dbReference>
<accession>A0AAD0JXH3</accession>
<feature type="compositionally biased region" description="Acidic residues" evidence="1">
    <location>
        <begin position="205"/>
        <end position="218"/>
    </location>
</feature>
<proteinExistence type="predicted"/>
<dbReference type="Gene3D" id="2.40.180.10">
    <property type="entry name" value="Catalase core domain"/>
    <property type="match status" value="1"/>
</dbReference>
<dbReference type="EMBL" id="CP015453">
    <property type="protein sequence ID" value="AWH97276.1"/>
    <property type="molecule type" value="Genomic_DNA"/>
</dbReference>
<name>A0AAD0JXH3_9ACTN</name>
<keyword evidence="3" id="KW-1185">Reference proteome</keyword>
<dbReference type="Proteomes" id="UP000244903">
    <property type="component" value="Chromosome"/>
</dbReference>
<dbReference type="InterPro" id="IPR020835">
    <property type="entry name" value="Catalase_sf"/>
</dbReference>
<evidence type="ECO:0000256" key="1">
    <source>
        <dbReference type="SAM" id="MobiDB-lite"/>
    </source>
</evidence>
<evidence type="ECO:0000313" key="2">
    <source>
        <dbReference type="EMBL" id="AWH97276.1"/>
    </source>
</evidence>
<feature type="region of interest" description="Disordered" evidence="1">
    <location>
        <begin position="182"/>
        <end position="218"/>
    </location>
</feature>
<sequence length="218" mass="23160">MRSSPVAGLFGSAFGVAAAVTRLARPKALHPKGVVAHATLSVTGIGRTGSPLLDITGRWPATVRFSRAVGLPDAVPDIGGMAIRIHADSPVDILLASTGLGPITRYVLTTGWRTTGRTMTSMFPVRIAGRQLLLAAIPTGDGGTWTLQHATPLGKWETLGRLTVDTWEDDDKDLHFDPIGNRLPGSRYPRLLGALRDPSYPAPDEGPDETPDESPDDI</sequence>
<evidence type="ECO:0000313" key="3">
    <source>
        <dbReference type="Proteomes" id="UP000244903"/>
    </source>
</evidence>
<protein>
    <submittedName>
        <fullName evidence="2">Phosphodiesterase</fullName>
    </submittedName>
</protein>
<organism evidence="2 3">
    <name type="scientific">Dietzia psychralcaliphila</name>
    <dbReference type="NCBI Taxonomy" id="139021"/>
    <lineage>
        <taxon>Bacteria</taxon>
        <taxon>Bacillati</taxon>
        <taxon>Actinomycetota</taxon>
        <taxon>Actinomycetes</taxon>
        <taxon>Mycobacteriales</taxon>
        <taxon>Dietziaceae</taxon>
        <taxon>Dietzia</taxon>
    </lineage>
</organism>
<dbReference type="AlphaFoldDB" id="A0AAD0JXH3"/>